<dbReference type="AlphaFoldDB" id="A0A9W6ZFE0"/>
<name>A0A9W6ZFE0_9STRA</name>
<feature type="region of interest" description="Disordered" evidence="2">
    <location>
        <begin position="153"/>
        <end position="199"/>
    </location>
</feature>
<sequence length="809" mass="88739">MSSGMMMNDRPGDNGGPIGASSVSIGNYKGVMLCNRPFAGASGAAAKQASGTGGAGSFKCGTVETPLGENVKISEHQKMVAKMSKKDSVLSKHKRWLNELQKTKERLQDEFLDSEEKKEAQKEKFMAREAKMRAIVRGTIGPTKHRQEELALMGETAGSDEKKVEEKEDGSSTVTKVPKLPLVSEPKKSSSTSKMMSMPAWAMTEEAAKEVEENKEEEEEEDLMDFVDGLDFDKDIEDLELKVLMDQVRERISKLEDEKGFDEKALNNLLQAEIERAKRAEKGDDLAEDWKDIVAEMGGEDEDIKEIAMTAREEEGMKEVHSLKSMKALVAQRKDKFEGGGGSIDPIPENDEATLAPPRIVTHTDDDGSRISGKNQRSVVCLKTHNVVVVGAGIAGLTTAFNLLRQPQTSVTLVEKAFDVALGASRKNGFLLCPSLDYPWTSKSQIVDVNDIQNGILPSALVSPNKSPVRFQVRSFYNPSVIEFGVNWLGRELSNEPIGKLMQYSMQQYQSPPLSKLNFDQGFAQGTEVDGNVDERDSSGDSKKFCDELKSLMVKEHGAEGGSGRFNVETSQKIGKILTEGEKVFGLSTEDSVIEGDKFVVAAGTGSREILMDIGVACPTVPIKGYLLTFSSSTKIGHNMKLPKKMFVAPMGLGEGGRYIYRCSGLAEFGGSDQGIDWEGKDRPIGKTDRKALELMRGVIAEKFDDVEVVDEDYGFRCLAPDDVPLIGRTSYSNLFLNTGHGSKGWTMGAGAGKLCAQIVLGMEPEINHTWYDPMRFQTLSPFNHAVEDLGDHDDLEPAAPPHMRWCPR</sequence>
<dbReference type="PANTHER" id="PTHR41747:SF1">
    <property type="entry name" value="CHROMOSOME UNDETERMINED SCAFFOLD_128, WHOLE GENOME SHOTGUN SEQUENCE"/>
    <property type="match status" value="1"/>
</dbReference>
<evidence type="ECO:0000313" key="4">
    <source>
        <dbReference type="EMBL" id="GMH50302.1"/>
    </source>
</evidence>
<feature type="compositionally biased region" description="Low complexity" evidence="2">
    <location>
        <begin position="189"/>
        <end position="198"/>
    </location>
</feature>
<protein>
    <recommendedName>
        <fullName evidence="3">FAD dependent oxidoreductase domain-containing protein</fullName>
    </recommendedName>
</protein>
<accession>A0A9W6ZFE0</accession>
<dbReference type="InterPro" id="IPR036188">
    <property type="entry name" value="FAD/NAD-bd_sf"/>
</dbReference>
<dbReference type="Gene3D" id="3.50.50.60">
    <property type="entry name" value="FAD/NAD(P)-binding domain"/>
    <property type="match status" value="2"/>
</dbReference>
<dbReference type="InterPro" id="IPR006076">
    <property type="entry name" value="FAD-dep_OxRdtase"/>
</dbReference>
<gene>
    <name evidence="4" type="ORF">TrRE_jg8935</name>
</gene>
<proteinExistence type="predicted"/>
<comment type="caution">
    <text evidence="4">The sequence shown here is derived from an EMBL/GenBank/DDBJ whole genome shotgun (WGS) entry which is preliminary data.</text>
</comment>
<evidence type="ECO:0000256" key="1">
    <source>
        <dbReference type="SAM" id="Coils"/>
    </source>
</evidence>
<feature type="coiled-coil region" evidence="1">
    <location>
        <begin position="90"/>
        <end position="124"/>
    </location>
</feature>
<feature type="region of interest" description="Disordered" evidence="2">
    <location>
        <begin position="204"/>
        <end position="223"/>
    </location>
</feature>
<feature type="domain" description="FAD dependent oxidoreductase" evidence="3">
    <location>
        <begin position="387"/>
        <end position="441"/>
    </location>
</feature>
<keyword evidence="5" id="KW-1185">Reference proteome</keyword>
<reference evidence="4" key="1">
    <citation type="submission" date="2022-07" db="EMBL/GenBank/DDBJ databases">
        <title>Genome analysis of Parmales, a sister group of diatoms, reveals the evolutionary specialization of diatoms from phago-mixotrophs to photoautotrophs.</title>
        <authorList>
            <person name="Ban H."/>
            <person name="Sato S."/>
            <person name="Yoshikawa S."/>
            <person name="Kazumasa Y."/>
            <person name="Nakamura Y."/>
            <person name="Ichinomiya M."/>
            <person name="Saitoh K."/>
            <person name="Sato N."/>
            <person name="Blanc-Mathieu R."/>
            <person name="Endo H."/>
            <person name="Kuwata A."/>
            <person name="Ogata H."/>
        </authorList>
    </citation>
    <scope>NUCLEOTIDE SEQUENCE</scope>
</reference>
<evidence type="ECO:0000259" key="3">
    <source>
        <dbReference type="Pfam" id="PF01266"/>
    </source>
</evidence>
<evidence type="ECO:0000256" key="2">
    <source>
        <dbReference type="SAM" id="MobiDB-lite"/>
    </source>
</evidence>
<organism evidence="4 5">
    <name type="scientific">Triparma retinervis</name>
    <dbReference type="NCBI Taxonomy" id="2557542"/>
    <lineage>
        <taxon>Eukaryota</taxon>
        <taxon>Sar</taxon>
        <taxon>Stramenopiles</taxon>
        <taxon>Ochrophyta</taxon>
        <taxon>Bolidophyceae</taxon>
        <taxon>Parmales</taxon>
        <taxon>Triparmaceae</taxon>
        <taxon>Triparma</taxon>
    </lineage>
</organism>
<feature type="compositionally biased region" description="Basic and acidic residues" evidence="2">
    <location>
        <begin position="159"/>
        <end position="170"/>
    </location>
</feature>
<keyword evidence="1" id="KW-0175">Coiled coil</keyword>
<dbReference type="OrthoDB" id="250654at2759"/>
<dbReference type="SUPFAM" id="SSF51905">
    <property type="entry name" value="FAD/NAD(P)-binding domain"/>
    <property type="match status" value="1"/>
</dbReference>
<evidence type="ECO:0000313" key="5">
    <source>
        <dbReference type="Proteomes" id="UP001165082"/>
    </source>
</evidence>
<feature type="compositionally biased region" description="Acidic residues" evidence="2">
    <location>
        <begin position="213"/>
        <end position="223"/>
    </location>
</feature>
<feature type="domain" description="FAD dependent oxidoreductase" evidence="3">
    <location>
        <begin position="577"/>
        <end position="758"/>
    </location>
</feature>
<dbReference type="PANTHER" id="PTHR41747">
    <property type="entry name" value="CHROMOSOME UNDETERMINED SCAFFOLD_128, WHOLE GENOME SHOTGUN SEQUENCE"/>
    <property type="match status" value="1"/>
</dbReference>
<dbReference type="Proteomes" id="UP001165082">
    <property type="component" value="Unassembled WGS sequence"/>
</dbReference>
<dbReference type="Pfam" id="PF01266">
    <property type="entry name" value="DAO"/>
    <property type="match status" value="2"/>
</dbReference>
<dbReference type="EMBL" id="BRXZ01000666">
    <property type="protein sequence ID" value="GMH50302.1"/>
    <property type="molecule type" value="Genomic_DNA"/>
</dbReference>
<dbReference type="Gene3D" id="3.30.9.10">
    <property type="entry name" value="D-Amino Acid Oxidase, subunit A, domain 2"/>
    <property type="match status" value="1"/>
</dbReference>